<reference evidence="1 2" key="1">
    <citation type="submission" date="2018-11" db="EMBL/GenBank/DDBJ databases">
        <title>Rufibacter latericius sp. nov., isolated from water in Baiyang Lake.</title>
        <authorList>
            <person name="Yang Y."/>
        </authorList>
    </citation>
    <scope>NUCLEOTIDE SEQUENCE [LARGE SCALE GENOMIC DNA]</scope>
    <source>
        <strain evidence="1 2">R-22-1c-1</strain>
    </source>
</reference>
<sequence length="210" mass="22661">MFAAEGVFLFKYAATANILLVFVRIPHQGKYQESFVAITQACFCTFFSLNKKGKKLYINSSASSSMVKATSTPQNSIAVVSGGASGMGKAITEQLTTAGKKLNKAEGPMPQEESDAEFSFGKVANQEDISALYAPFSQTYGKPDILVCFPNQGVQGFGVSTTASDVTDTYSSKNTISRHNTVESLGYRAPQQARHLSLNYLTVHPSLQPF</sequence>
<protein>
    <submittedName>
        <fullName evidence="1">Uncharacterized protein</fullName>
    </submittedName>
</protein>
<dbReference type="InterPro" id="IPR036291">
    <property type="entry name" value="NAD(P)-bd_dom_sf"/>
</dbReference>
<organism evidence="1 2">
    <name type="scientific">Rufibacter latericius</name>
    <dbReference type="NCBI Taxonomy" id="2487040"/>
    <lineage>
        <taxon>Bacteria</taxon>
        <taxon>Pseudomonadati</taxon>
        <taxon>Bacteroidota</taxon>
        <taxon>Cytophagia</taxon>
        <taxon>Cytophagales</taxon>
        <taxon>Hymenobacteraceae</taxon>
        <taxon>Rufibacter</taxon>
    </lineage>
</organism>
<dbReference type="EMBL" id="RJJD01000001">
    <property type="protein sequence ID" value="RNI31323.1"/>
    <property type="molecule type" value="Genomic_DNA"/>
</dbReference>
<comment type="caution">
    <text evidence="1">The sequence shown here is derived from an EMBL/GenBank/DDBJ whole genome shotgun (WGS) entry which is preliminary data.</text>
</comment>
<dbReference type="AlphaFoldDB" id="A0A3M9N2E7"/>
<accession>A0A3M9N2E7</accession>
<keyword evidence="2" id="KW-1185">Reference proteome</keyword>
<dbReference type="Proteomes" id="UP000272117">
    <property type="component" value="Unassembled WGS sequence"/>
</dbReference>
<evidence type="ECO:0000313" key="2">
    <source>
        <dbReference type="Proteomes" id="UP000272117"/>
    </source>
</evidence>
<name>A0A3M9N2E7_9BACT</name>
<dbReference type="SUPFAM" id="SSF51735">
    <property type="entry name" value="NAD(P)-binding Rossmann-fold domains"/>
    <property type="match status" value="1"/>
</dbReference>
<evidence type="ECO:0000313" key="1">
    <source>
        <dbReference type="EMBL" id="RNI31323.1"/>
    </source>
</evidence>
<gene>
    <name evidence="1" type="ORF">EFB08_02005</name>
</gene>
<proteinExistence type="predicted"/>
<dbReference type="Gene3D" id="3.40.50.720">
    <property type="entry name" value="NAD(P)-binding Rossmann-like Domain"/>
    <property type="match status" value="1"/>
</dbReference>